<comment type="similarity">
    <text evidence="1 5 6">Belongs to the peptidase S8 family.</text>
</comment>
<gene>
    <name evidence="8" type="ORF">ACFPRA_09350</name>
</gene>
<dbReference type="PROSITE" id="PS51892">
    <property type="entry name" value="SUBTILASE"/>
    <property type="match status" value="1"/>
</dbReference>
<dbReference type="Proteomes" id="UP001596109">
    <property type="component" value="Unassembled WGS sequence"/>
</dbReference>
<feature type="domain" description="Peptidase S8/S53" evidence="7">
    <location>
        <begin position="127"/>
        <end position="361"/>
    </location>
</feature>
<keyword evidence="2 5" id="KW-0645">Protease</keyword>
<protein>
    <submittedName>
        <fullName evidence="8">S8 family serine peptidase</fullName>
    </submittedName>
</protein>
<dbReference type="PROSITE" id="PS00138">
    <property type="entry name" value="SUBTILASE_SER"/>
    <property type="match status" value="1"/>
</dbReference>
<dbReference type="Gene3D" id="3.40.50.200">
    <property type="entry name" value="Peptidase S8/S53 domain"/>
    <property type="match status" value="1"/>
</dbReference>
<evidence type="ECO:0000256" key="2">
    <source>
        <dbReference type="ARBA" id="ARBA00022670"/>
    </source>
</evidence>
<evidence type="ECO:0000313" key="9">
    <source>
        <dbReference type="Proteomes" id="UP001596109"/>
    </source>
</evidence>
<dbReference type="InterPro" id="IPR000209">
    <property type="entry name" value="Peptidase_S8/S53_dom"/>
</dbReference>
<evidence type="ECO:0000256" key="5">
    <source>
        <dbReference type="PROSITE-ProRule" id="PRU01240"/>
    </source>
</evidence>
<keyword evidence="9" id="KW-1185">Reference proteome</keyword>
<feature type="active site" description="Charge relay system" evidence="5">
    <location>
        <position position="313"/>
    </location>
</feature>
<feature type="active site" description="Charge relay system" evidence="5">
    <location>
        <position position="134"/>
    </location>
</feature>
<feature type="active site" description="Charge relay system" evidence="5">
    <location>
        <position position="167"/>
    </location>
</feature>
<name>A0ABW0TL33_9BACL</name>
<dbReference type="PRINTS" id="PR00723">
    <property type="entry name" value="SUBTILISIN"/>
</dbReference>
<dbReference type="PROSITE" id="PS00136">
    <property type="entry name" value="SUBTILASE_ASP"/>
    <property type="match status" value="1"/>
</dbReference>
<sequence>MKKAIISIWIIFLTGLFLTVPTLDLALATSGNPDVNEETDRMLVKVTDNEGNEFVESVSREELGQANEDFLADESSVLYEAQEVEALEPDFRRYIAVQPVSIETMSWGTERIGITELKNKTAIGNERVIVAVIDTGVDYTHPFLKGRMVQGYDFVADDTEPMDVHFHGTHVAGIIADTTPANVKIMPIRVMDEEGRGYDSDIAKGIRYAVDNGADIINLSFVGQGYSQYLADTIQYALSNNVLVIAAAGNEQADTSDYYPASEQKIIVVSATDRNDRIAQFSNTGSSIDVSAPGVDIVSTIPQQKFGSASGTSMAAPYVSGVAAMLKLDDSKREIAELERLLKIYVDDLGTIGWDPLYGEGIVNVTEYTSSPGNGAMEFIQLPELHDVPLDKIWSIKFNRELLEQDIVNVKLLQGTNEIPIQTAVNPQNKEITVTPRSGFKPNRAYRLLIMIENGSNYEMVFTTGD</sequence>
<dbReference type="SUPFAM" id="SSF52743">
    <property type="entry name" value="Subtilisin-like"/>
    <property type="match status" value="1"/>
</dbReference>
<dbReference type="PANTHER" id="PTHR43806">
    <property type="entry name" value="PEPTIDASE S8"/>
    <property type="match status" value="1"/>
</dbReference>
<keyword evidence="4 5" id="KW-0720">Serine protease</keyword>
<keyword evidence="3 5" id="KW-0378">Hydrolase</keyword>
<proteinExistence type="inferred from homology"/>
<dbReference type="InterPro" id="IPR023827">
    <property type="entry name" value="Peptidase_S8_Asp-AS"/>
</dbReference>
<dbReference type="InterPro" id="IPR015500">
    <property type="entry name" value="Peptidase_S8_subtilisin-rel"/>
</dbReference>
<dbReference type="EMBL" id="JBHSNO010000005">
    <property type="protein sequence ID" value="MFC5589093.1"/>
    <property type="molecule type" value="Genomic_DNA"/>
</dbReference>
<evidence type="ECO:0000256" key="1">
    <source>
        <dbReference type="ARBA" id="ARBA00011073"/>
    </source>
</evidence>
<evidence type="ECO:0000313" key="8">
    <source>
        <dbReference type="EMBL" id="MFC5589093.1"/>
    </source>
</evidence>
<evidence type="ECO:0000259" key="7">
    <source>
        <dbReference type="Pfam" id="PF00082"/>
    </source>
</evidence>
<reference evidence="9" key="1">
    <citation type="journal article" date="2019" name="Int. J. Syst. Evol. Microbiol.">
        <title>The Global Catalogue of Microorganisms (GCM) 10K type strain sequencing project: providing services to taxonomists for standard genome sequencing and annotation.</title>
        <authorList>
            <consortium name="The Broad Institute Genomics Platform"/>
            <consortium name="The Broad Institute Genome Sequencing Center for Infectious Disease"/>
            <person name="Wu L."/>
            <person name="Ma J."/>
        </authorList>
    </citation>
    <scope>NUCLEOTIDE SEQUENCE [LARGE SCALE GENOMIC DNA]</scope>
    <source>
        <strain evidence="9">CGMCC 4.1434</strain>
    </source>
</reference>
<evidence type="ECO:0000256" key="6">
    <source>
        <dbReference type="RuleBase" id="RU003355"/>
    </source>
</evidence>
<evidence type="ECO:0000256" key="4">
    <source>
        <dbReference type="ARBA" id="ARBA00022825"/>
    </source>
</evidence>
<dbReference type="InterPro" id="IPR023828">
    <property type="entry name" value="Peptidase_S8_Ser-AS"/>
</dbReference>
<accession>A0ABW0TL33</accession>
<dbReference type="InterPro" id="IPR050131">
    <property type="entry name" value="Peptidase_S8_subtilisin-like"/>
</dbReference>
<dbReference type="InterPro" id="IPR036852">
    <property type="entry name" value="Peptidase_S8/S53_dom_sf"/>
</dbReference>
<organism evidence="8 9">
    <name type="scientific">Sporosarcina soli</name>
    <dbReference type="NCBI Taxonomy" id="334736"/>
    <lineage>
        <taxon>Bacteria</taxon>
        <taxon>Bacillati</taxon>
        <taxon>Bacillota</taxon>
        <taxon>Bacilli</taxon>
        <taxon>Bacillales</taxon>
        <taxon>Caryophanaceae</taxon>
        <taxon>Sporosarcina</taxon>
    </lineage>
</organism>
<comment type="caution">
    <text evidence="8">The sequence shown here is derived from an EMBL/GenBank/DDBJ whole genome shotgun (WGS) entry which is preliminary data.</text>
</comment>
<dbReference type="RefSeq" id="WP_381433196.1">
    <property type="nucleotide sequence ID" value="NZ_JBHSNO010000005.1"/>
</dbReference>
<dbReference type="PANTHER" id="PTHR43806:SF11">
    <property type="entry name" value="CEREVISIN-RELATED"/>
    <property type="match status" value="1"/>
</dbReference>
<evidence type="ECO:0000256" key="3">
    <source>
        <dbReference type="ARBA" id="ARBA00022801"/>
    </source>
</evidence>
<dbReference type="Pfam" id="PF00082">
    <property type="entry name" value="Peptidase_S8"/>
    <property type="match status" value="1"/>
</dbReference>